<dbReference type="InterPro" id="IPR013011">
    <property type="entry name" value="PTS_EIIB_2"/>
</dbReference>
<evidence type="ECO:0000313" key="3">
    <source>
        <dbReference type="EMBL" id="ACS24237.1"/>
    </source>
</evidence>
<sequence length="92" mass="10086">MKLLCVCGLGQGTSLILRMNIESVLRELGITADVDHTDVSSASSMDADYIVTNKELAESLTNTNAKVIIVNNYFDQQEIKSALEENLKNNLP</sequence>
<reference evidence="3" key="1">
    <citation type="submission" date="2009-06" db="EMBL/GenBank/DDBJ databases">
        <title>Complete sequence of chromosome of Geopacillus sp. WCH70.</title>
        <authorList>
            <consortium name="US DOE Joint Genome Institute"/>
            <person name="Lucas S."/>
            <person name="Copeland A."/>
            <person name="Lapidus A."/>
            <person name="Glavina del Rio T."/>
            <person name="Dalin E."/>
            <person name="Tice H."/>
            <person name="Bruce D."/>
            <person name="Goodwin L."/>
            <person name="Pitluck S."/>
            <person name="Chertkov O."/>
            <person name="Brettin T."/>
            <person name="Detter J.C."/>
            <person name="Han C."/>
            <person name="Larimer F."/>
            <person name="Land M."/>
            <person name="Hauser L."/>
            <person name="Kyrpides N."/>
            <person name="Mikhailova N."/>
            <person name="Brumm P."/>
            <person name="Mead D.A."/>
            <person name="Richardson P."/>
        </authorList>
    </citation>
    <scope>NUCLEOTIDE SEQUENCE [LARGE SCALE GENOMIC DNA]</scope>
    <source>
        <strain evidence="3">WCH70</strain>
    </source>
</reference>
<feature type="domain" description="PTS EIIB type-2" evidence="2">
    <location>
        <begin position="1"/>
        <end position="91"/>
    </location>
</feature>
<dbReference type="Pfam" id="PF02302">
    <property type="entry name" value="PTS_IIB"/>
    <property type="match status" value="1"/>
</dbReference>
<dbReference type="InterPro" id="IPR036095">
    <property type="entry name" value="PTS_EIIB-like_sf"/>
</dbReference>
<dbReference type="CDD" id="cd05563">
    <property type="entry name" value="PTS_IIB_ascorbate"/>
    <property type="match status" value="1"/>
</dbReference>
<protein>
    <submittedName>
        <fullName evidence="3">Phosphotransferase system lactose/cellobiose-specific IIB subunit</fullName>
    </submittedName>
</protein>
<dbReference type="eggNOG" id="COG3414">
    <property type="taxonomic scope" value="Bacteria"/>
</dbReference>
<dbReference type="InterPro" id="IPR003501">
    <property type="entry name" value="PTS_EIIB_2/3"/>
</dbReference>
<keyword evidence="1 3" id="KW-0808">Transferase</keyword>
<dbReference type="EMBL" id="CP001638">
    <property type="protein sequence ID" value="ACS24237.1"/>
    <property type="molecule type" value="Genomic_DNA"/>
</dbReference>
<dbReference type="STRING" id="471223.GWCH70_1409"/>
<accession>C5DAC3</accession>
<dbReference type="Gene3D" id="3.40.50.2300">
    <property type="match status" value="1"/>
</dbReference>
<organism evidence="3">
    <name type="scientific">Geobacillus sp. (strain WCH70)</name>
    <dbReference type="NCBI Taxonomy" id="471223"/>
    <lineage>
        <taxon>Bacteria</taxon>
        <taxon>Bacillati</taxon>
        <taxon>Bacillota</taxon>
        <taxon>Bacilli</taxon>
        <taxon>Bacillales</taxon>
        <taxon>Anoxybacillaceae</taxon>
        <taxon>Geobacillus</taxon>
    </lineage>
</organism>
<dbReference type="GO" id="GO:0009401">
    <property type="term" value="P:phosphoenolpyruvate-dependent sugar phosphotransferase system"/>
    <property type="evidence" value="ECO:0007669"/>
    <property type="project" value="InterPro"/>
</dbReference>
<dbReference type="OrthoDB" id="6603449at2"/>
<dbReference type="GO" id="GO:0008982">
    <property type="term" value="F:protein-N(PI)-phosphohistidine-sugar phosphotransferase activity"/>
    <property type="evidence" value="ECO:0007669"/>
    <property type="project" value="InterPro"/>
</dbReference>
<evidence type="ECO:0000259" key="2">
    <source>
        <dbReference type="PROSITE" id="PS51099"/>
    </source>
</evidence>
<dbReference type="PROSITE" id="PS51099">
    <property type="entry name" value="PTS_EIIB_TYPE_2"/>
    <property type="match status" value="1"/>
</dbReference>
<dbReference type="SUPFAM" id="SSF52794">
    <property type="entry name" value="PTS system IIB component-like"/>
    <property type="match status" value="1"/>
</dbReference>
<name>C5DAC3_GEOSW</name>
<gene>
    <name evidence="3" type="ordered locus">GWCH70_1409</name>
</gene>
<dbReference type="HOGENOM" id="CLU_159248_0_2_9"/>
<proteinExistence type="predicted"/>
<dbReference type="KEGG" id="gwc:GWCH70_1409"/>
<dbReference type="AlphaFoldDB" id="C5DAC3"/>
<evidence type="ECO:0000256" key="1">
    <source>
        <dbReference type="ARBA" id="ARBA00022679"/>
    </source>
</evidence>